<dbReference type="InterPro" id="IPR015797">
    <property type="entry name" value="NUDIX_hydrolase-like_dom_sf"/>
</dbReference>
<name>A0A0C1H2F8_9BACT</name>
<dbReference type="Proteomes" id="UP000031465">
    <property type="component" value="Unassembled WGS sequence"/>
</dbReference>
<dbReference type="EMBL" id="JSAN01000069">
    <property type="protein sequence ID" value="KIC71849.1"/>
    <property type="molecule type" value="Genomic_DNA"/>
</dbReference>
<accession>A0A0C1H2F8</accession>
<dbReference type="SUPFAM" id="SSF55811">
    <property type="entry name" value="Nudix"/>
    <property type="match status" value="1"/>
</dbReference>
<reference evidence="1 2" key="1">
    <citation type="journal article" date="2014" name="Mol. Biol. Evol.">
        <title>Massive expansion of Ubiquitination-related gene families within the Chlamydiae.</title>
        <authorList>
            <person name="Domman D."/>
            <person name="Collingro A."/>
            <person name="Lagkouvardos I."/>
            <person name="Gehre L."/>
            <person name="Weinmaier T."/>
            <person name="Rattei T."/>
            <person name="Subtil A."/>
            <person name="Horn M."/>
        </authorList>
    </citation>
    <scope>NUCLEOTIDE SEQUENCE [LARGE SCALE GENOMIC DNA]</scope>
    <source>
        <strain evidence="1 2">EI2</strain>
    </source>
</reference>
<dbReference type="Gene3D" id="3.90.79.10">
    <property type="entry name" value="Nucleoside Triphosphate Pyrophosphohydrolase"/>
    <property type="match status" value="1"/>
</dbReference>
<sequence length="62" mass="6969">MLRGLLKDWCSLGSGVEFGETFEEAMCREIFEGLGCQITILNNSTVCENIFEHYGIKGHEVI</sequence>
<evidence type="ECO:0000313" key="2">
    <source>
        <dbReference type="Proteomes" id="UP000031465"/>
    </source>
</evidence>
<organism evidence="1 2">
    <name type="scientific">Candidatus Protochlamydia amoebophila</name>
    <dbReference type="NCBI Taxonomy" id="362787"/>
    <lineage>
        <taxon>Bacteria</taxon>
        <taxon>Pseudomonadati</taxon>
        <taxon>Chlamydiota</taxon>
        <taxon>Chlamydiia</taxon>
        <taxon>Parachlamydiales</taxon>
        <taxon>Parachlamydiaceae</taxon>
        <taxon>Candidatus Protochlamydia</taxon>
    </lineage>
</organism>
<dbReference type="AlphaFoldDB" id="A0A0C1H2F8"/>
<comment type="caution">
    <text evidence="1">The sequence shown here is derived from an EMBL/GenBank/DDBJ whole genome shotgun (WGS) entry which is preliminary data.</text>
</comment>
<dbReference type="PATRIC" id="fig|362787.3.peg.1101"/>
<proteinExistence type="predicted"/>
<gene>
    <name evidence="1" type="ORF">DB44_CW00220</name>
</gene>
<evidence type="ECO:0000313" key="1">
    <source>
        <dbReference type="EMBL" id="KIC71849.1"/>
    </source>
</evidence>
<protein>
    <submittedName>
        <fullName evidence="1">Uncharacterized protein</fullName>
    </submittedName>
</protein>